<dbReference type="EMBL" id="OW240912">
    <property type="protein sequence ID" value="CAH2224881.1"/>
    <property type="molecule type" value="Genomic_DNA"/>
</dbReference>
<dbReference type="PANTHER" id="PTHR45616">
    <property type="entry name" value="GATA-TYPE DOMAIN-CONTAINING PROTEIN"/>
    <property type="match status" value="1"/>
</dbReference>
<dbReference type="AlphaFoldDB" id="A0AAD1VM63"/>
<sequence length="170" mass="19218">MLDLALDLLLVELVVALASVMDLVVDMVLVVDTMLDLVLEVDLVQAVDMVPDLVAVLGFVLLASHLLPLTKAFLHHSTWRLIQIFKGYEDKINKRTAAENDFVVLKKYEELRISSGKHRDDLRNTKNEIAEHNRVINRIKGEIDNVKEQLSSNTPFMSGNMHFVQLLCLA</sequence>
<evidence type="ECO:0000313" key="2">
    <source>
        <dbReference type="EMBL" id="CAH2224881.1"/>
    </source>
</evidence>
<organism evidence="2 3">
    <name type="scientific">Pelobates cultripes</name>
    <name type="common">Western spadefoot toad</name>
    <dbReference type="NCBI Taxonomy" id="61616"/>
    <lineage>
        <taxon>Eukaryota</taxon>
        <taxon>Metazoa</taxon>
        <taxon>Chordata</taxon>
        <taxon>Craniata</taxon>
        <taxon>Vertebrata</taxon>
        <taxon>Euteleostomi</taxon>
        <taxon>Amphibia</taxon>
        <taxon>Batrachia</taxon>
        <taxon>Anura</taxon>
        <taxon>Pelobatoidea</taxon>
        <taxon>Pelobatidae</taxon>
        <taxon>Pelobates</taxon>
    </lineage>
</organism>
<accession>A0AAD1VM63</accession>
<dbReference type="Gene3D" id="1.20.5.500">
    <property type="entry name" value="Single helix bin"/>
    <property type="match status" value="1"/>
</dbReference>
<dbReference type="GO" id="GO:0031424">
    <property type="term" value="P:keratinization"/>
    <property type="evidence" value="ECO:0007669"/>
    <property type="project" value="TreeGrafter"/>
</dbReference>
<dbReference type="PANTHER" id="PTHR45616:SF39">
    <property type="entry name" value="KERATIN, TYPE II CYTOSKELETAL 6A-RELATED"/>
    <property type="match status" value="1"/>
</dbReference>
<dbReference type="GO" id="GO:0045109">
    <property type="term" value="P:intermediate filament organization"/>
    <property type="evidence" value="ECO:0007669"/>
    <property type="project" value="TreeGrafter"/>
</dbReference>
<evidence type="ECO:0000313" key="3">
    <source>
        <dbReference type="Proteomes" id="UP001295444"/>
    </source>
</evidence>
<dbReference type="GO" id="GO:0045095">
    <property type="term" value="C:keratin filament"/>
    <property type="evidence" value="ECO:0007669"/>
    <property type="project" value="TreeGrafter"/>
</dbReference>
<keyword evidence="3" id="KW-1185">Reference proteome</keyword>
<reference evidence="2" key="1">
    <citation type="submission" date="2022-03" db="EMBL/GenBank/DDBJ databases">
        <authorList>
            <person name="Alioto T."/>
            <person name="Alioto T."/>
            <person name="Gomez Garrido J."/>
        </authorList>
    </citation>
    <scope>NUCLEOTIDE SEQUENCE</scope>
</reference>
<feature type="coiled-coil region" evidence="1">
    <location>
        <begin position="122"/>
        <end position="149"/>
    </location>
</feature>
<dbReference type="GO" id="GO:0030280">
    <property type="term" value="F:structural constituent of skin epidermis"/>
    <property type="evidence" value="ECO:0007669"/>
    <property type="project" value="TreeGrafter"/>
</dbReference>
<dbReference type="Proteomes" id="UP001295444">
    <property type="component" value="Chromosome 01"/>
</dbReference>
<protein>
    <submittedName>
        <fullName evidence="2">Keratin, type II cytoskeletal 75</fullName>
    </submittedName>
</protein>
<keyword evidence="1" id="KW-0175">Coiled coil</keyword>
<name>A0AAD1VM63_PELCU</name>
<gene>
    <name evidence="2" type="ORF">PECUL_23A002927</name>
</gene>
<evidence type="ECO:0000256" key="1">
    <source>
        <dbReference type="SAM" id="Coils"/>
    </source>
</evidence>
<dbReference type="GO" id="GO:0005615">
    <property type="term" value="C:extracellular space"/>
    <property type="evidence" value="ECO:0007669"/>
    <property type="project" value="TreeGrafter"/>
</dbReference>
<proteinExistence type="predicted"/>